<proteinExistence type="predicted"/>
<dbReference type="PROSITE" id="PS51257">
    <property type="entry name" value="PROKAR_LIPOPROTEIN"/>
    <property type="match status" value="1"/>
</dbReference>
<dbReference type="AlphaFoldDB" id="A0AAE3M8B7"/>
<comment type="caution">
    <text evidence="1">The sequence shown here is derived from an EMBL/GenBank/DDBJ whole genome shotgun (WGS) entry which is preliminary data.</text>
</comment>
<organism evidence="1 2">
    <name type="scientific">Plebeiibacterium sediminum</name>
    <dbReference type="NCBI Taxonomy" id="2992112"/>
    <lineage>
        <taxon>Bacteria</taxon>
        <taxon>Pseudomonadati</taxon>
        <taxon>Bacteroidota</taxon>
        <taxon>Bacteroidia</taxon>
        <taxon>Marinilabiliales</taxon>
        <taxon>Marinilabiliaceae</taxon>
        <taxon>Plebeiibacterium</taxon>
    </lineage>
</organism>
<dbReference type="Gene3D" id="3.40.390.70">
    <property type="match status" value="1"/>
</dbReference>
<dbReference type="EMBL" id="JAPDPJ010000067">
    <property type="protein sequence ID" value="MCW3788841.1"/>
    <property type="molecule type" value="Genomic_DNA"/>
</dbReference>
<evidence type="ECO:0000313" key="2">
    <source>
        <dbReference type="Proteomes" id="UP001209229"/>
    </source>
</evidence>
<evidence type="ECO:0000313" key="1">
    <source>
        <dbReference type="EMBL" id="MCW3788841.1"/>
    </source>
</evidence>
<reference evidence="1" key="1">
    <citation type="submission" date="2022-10" db="EMBL/GenBank/DDBJ databases">
        <authorList>
            <person name="Yu W.X."/>
        </authorList>
    </citation>
    <scope>NUCLEOTIDE SEQUENCE</scope>
    <source>
        <strain evidence="1">AAT</strain>
    </source>
</reference>
<dbReference type="Proteomes" id="UP001209229">
    <property type="component" value="Unassembled WGS sequence"/>
</dbReference>
<gene>
    <name evidence="1" type="ORF">OM075_20385</name>
</gene>
<sequence length="287" mass="32989">MNKNIFLIGLMGCLMLFSCQKEDELTPSGADVDYFLPAEDNMSEEAELKREFFAENDVRLLFSDTIHVDTQDTIVINFDYNFTVNHTGLEYIVEKIQDIDEKKAAAEFVSEGVIKRLGSVPPPYSVLLAKDFMSSDMSWGYEILTPIATQPSLKTTVITVGDILSKEDWEKTELANSVLSLYLGLQLSTNYVTELKEFFTVSSFIYDDMWNAFPTFTETDQINGFLEAPSDYSSFNRSNDLQTYLRYMFSYTEDDFRAMYGSYDRIITKMEALKSILNDEFNIEIYN</sequence>
<protein>
    <submittedName>
        <fullName evidence="1">Uncharacterized protein</fullName>
    </submittedName>
</protein>
<keyword evidence="2" id="KW-1185">Reference proteome</keyword>
<name>A0AAE3M8B7_9BACT</name>
<dbReference type="RefSeq" id="WP_301192397.1">
    <property type="nucleotide sequence ID" value="NZ_JAPDPJ010000067.1"/>
</dbReference>
<accession>A0AAE3M8B7</accession>